<dbReference type="EnsemblPlants" id="OPUNC12G16400.1">
    <property type="protein sequence ID" value="OPUNC12G16400.1"/>
    <property type="gene ID" value="OPUNC12G16400"/>
</dbReference>
<dbReference type="HOGENOM" id="CLU_2214234_0_0_1"/>
<name>A0A0E0MPD2_ORYPU</name>
<evidence type="ECO:0000256" key="1">
    <source>
        <dbReference type="SAM" id="MobiDB-lite"/>
    </source>
</evidence>
<protein>
    <submittedName>
        <fullName evidence="2">Uncharacterized protein</fullName>
    </submittedName>
</protein>
<keyword evidence="3" id="KW-1185">Reference proteome</keyword>
<dbReference type="Proteomes" id="UP000026962">
    <property type="component" value="Chromosome 12"/>
</dbReference>
<reference evidence="2" key="2">
    <citation type="submission" date="2018-05" db="EMBL/GenBank/DDBJ databases">
        <title>OpunRS2 (Oryza punctata Reference Sequence Version 2).</title>
        <authorList>
            <person name="Zhang J."/>
            <person name="Kudrna D."/>
            <person name="Lee S."/>
            <person name="Talag J."/>
            <person name="Welchert J."/>
            <person name="Wing R.A."/>
        </authorList>
    </citation>
    <scope>NUCLEOTIDE SEQUENCE [LARGE SCALE GENOMIC DNA]</scope>
</reference>
<evidence type="ECO:0000313" key="3">
    <source>
        <dbReference type="Proteomes" id="UP000026962"/>
    </source>
</evidence>
<feature type="region of interest" description="Disordered" evidence="1">
    <location>
        <begin position="84"/>
        <end position="107"/>
    </location>
</feature>
<accession>A0A0E0MPD2</accession>
<evidence type="ECO:0000313" key="2">
    <source>
        <dbReference type="EnsemblPlants" id="OPUNC12G16400.1"/>
    </source>
</evidence>
<organism evidence="2">
    <name type="scientific">Oryza punctata</name>
    <name type="common">Red rice</name>
    <dbReference type="NCBI Taxonomy" id="4537"/>
    <lineage>
        <taxon>Eukaryota</taxon>
        <taxon>Viridiplantae</taxon>
        <taxon>Streptophyta</taxon>
        <taxon>Embryophyta</taxon>
        <taxon>Tracheophyta</taxon>
        <taxon>Spermatophyta</taxon>
        <taxon>Magnoliopsida</taxon>
        <taxon>Liliopsida</taxon>
        <taxon>Poales</taxon>
        <taxon>Poaceae</taxon>
        <taxon>BOP clade</taxon>
        <taxon>Oryzoideae</taxon>
        <taxon>Oryzeae</taxon>
        <taxon>Oryzinae</taxon>
        <taxon>Oryza</taxon>
    </lineage>
</organism>
<dbReference type="Gramene" id="OPUNC12G16400.1">
    <property type="protein sequence ID" value="OPUNC12G16400.1"/>
    <property type="gene ID" value="OPUNC12G16400"/>
</dbReference>
<reference evidence="2" key="1">
    <citation type="submission" date="2015-04" db="UniProtKB">
        <authorList>
            <consortium name="EnsemblPlants"/>
        </authorList>
    </citation>
    <scope>IDENTIFICATION</scope>
</reference>
<dbReference type="AlphaFoldDB" id="A0A0E0MPD2"/>
<sequence length="107" mass="11338">MDSAKQAKFFAALTDLGSSAVDIPAESASALDFTEWSQEASSAVADAASIYGIATPGWPSVLFYLCFECMGMNMFHISPRCSRTRCPKPTARGLRGSRSPGTTFGSS</sequence>
<proteinExistence type="predicted"/>